<dbReference type="AlphaFoldDB" id="A0A8S1ATT3"/>
<comment type="caution">
    <text evidence="1">The sequence shown here is derived from an EMBL/GenBank/DDBJ whole genome shotgun (WGS) entry which is preliminary data.</text>
</comment>
<proteinExistence type="predicted"/>
<dbReference type="EMBL" id="CADEBC010000550">
    <property type="protein sequence ID" value="CAB3251749.1"/>
    <property type="molecule type" value="Genomic_DNA"/>
</dbReference>
<protein>
    <submittedName>
        <fullName evidence="1">Uncharacterized protein</fullName>
    </submittedName>
</protein>
<accession>A0A8S1ATT3</accession>
<dbReference type="Proteomes" id="UP000494106">
    <property type="component" value="Unassembled WGS sequence"/>
</dbReference>
<sequence length="74" mass="7880">MYRVDVLDGRKLDEGNAYETCAHASGPACAAGSEGAPHTAQPVGVAFEVILVYVFWRLPGIKCAPELCNQCAIK</sequence>
<reference evidence="1 2" key="1">
    <citation type="submission" date="2020-04" db="EMBL/GenBank/DDBJ databases">
        <authorList>
            <person name="Wallbank WR R."/>
            <person name="Pardo Diaz C."/>
            <person name="Kozak K."/>
            <person name="Martin S."/>
            <person name="Jiggins C."/>
            <person name="Moest M."/>
            <person name="Warren A I."/>
            <person name="Byers J.R.P. K."/>
            <person name="Montejo-Kovacevich G."/>
            <person name="Yen C E."/>
        </authorList>
    </citation>
    <scope>NUCLEOTIDE SEQUENCE [LARGE SCALE GENOMIC DNA]</scope>
</reference>
<organism evidence="1 2">
    <name type="scientific">Arctia plantaginis</name>
    <name type="common">Wood tiger moth</name>
    <name type="synonym">Phalaena plantaginis</name>
    <dbReference type="NCBI Taxonomy" id="874455"/>
    <lineage>
        <taxon>Eukaryota</taxon>
        <taxon>Metazoa</taxon>
        <taxon>Ecdysozoa</taxon>
        <taxon>Arthropoda</taxon>
        <taxon>Hexapoda</taxon>
        <taxon>Insecta</taxon>
        <taxon>Pterygota</taxon>
        <taxon>Neoptera</taxon>
        <taxon>Endopterygota</taxon>
        <taxon>Lepidoptera</taxon>
        <taxon>Glossata</taxon>
        <taxon>Ditrysia</taxon>
        <taxon>Noctuoidea</taxon>
        <taxon>Erebidae</taxon>
        <taxon>Arctiinae</taxon>
        <taxon>Arctia</taxon>
    </lineage>
</organism>
<evidence type="ECO:0000313" key="1">
    <source>
        <dbReference type="EMBL" id="CAB3251749.1"/>
    </source>
</evidence>
<keyword evidence="2" id="KW-1185">Reference proteome</keyword>
<gene>
    <name evidence="1" type="ORF">APLA_LOCUS13203</name>
</gene>
<name>A0A8S1ATT3_ARCPL</name>
<evidence type="ECO:0000313" key="2">
    <source>
        <dbReference type="Proteomes" id="UP000494106"/>
    </source>
</evidence>